<dbReference type="PANTHER" id="PTHR46101:SF18">
    <property type="entry name" value="HISTIDINE DECARBOXYLASE"/>
    <property type="match status" value="1"/>
</dbReference>
<evidence type="ECO:0000256" key="3">
    <source>
        <dbReference type="ARBA" id="ARBA00022793"/>
    </source>
</evidence>
<dbReference type="InterPro" id="IPR015421">
    <property type="entry name" value="PyrdxlP-dep_Trfase_major"/>
</dbReference>
<evidence type="ECO:0000256" key="7">
    <source>
        <dbReference type="RuleBase" id="RU000382"/>
    </source>
</evidence>
<dbReference type="RefSeq" id="WP_052428249.1">
    <property type="nucleotide sequence ID" value="NZ_CP022752.1"/>
</dbReference>
<dbReference type="Pfam" id="PF00282">
    <property type="entry name" value="Pyridoxal_deC"/>
    <property type="match status" value="1"/>
</dbReference>
<gene>
    <name evidence="8" type="ORF">CDG81_15220</name>
</gene>
<feature type="modified residue" description="N6-(pyridoxal phosphate)lysine" evidence="6">
    <location>
        <position position="315"/>
    </location>
</feature>
<dbReference type="InterPro" id="IPR051151">
    <property type="entry name" value="Group_II_Decarboxylase"/>
</dbReference>
<evidence type="ECO:0000256" key="2">
    <source>
        <dbReference type="ARBA" id="ARBA00009533"/>
    </source>
</evidence>
<dbReference type="SUPFAM" id="SSF53383">
    <property type="entry name" value="PLP-dependent transferases"/>
    <property type="match status" value="1"/>
</dbReference>
<dbReference type="GO" id="GO:0019752">
    <property type="term" value="P:carboxylic acid metabolic process"/>
    <property type="evidence" value="ECO:0007669"/>
    <property type="project" value="InterPro"/>
</dbReference>
<comment type="similarity">
    <text evidence="2 7">Belongs to the group II decarboxylase family.</text>
</comment>
<dbReference type="Gene3D" id="3.40.640.10">
    <property type="entry name" value="Type I PLP-dependent aspartate aminotransferase-like (Major domain)"/>
    <property type="match status" value="1"/>
</dbReference>
<keyword evidence="5 7" id="KW-0456">Lyase</keyword>
<evidence type="ECO:0000313" key="9">
    <source>
        <dbReference type="Proteomes" id="UP000215043"/>
    </source>
</evidence>
<dbReference type="EMBL" id="CP022752">
    <property type="protein sequence ID" value="ASU79413.1"/>
    <property type="molecule type" value="Genomic_DNA"/>
</dbReference>
<evidence type="ECO:0008006" key="10">
    <source>
        <dbReference type="Google" id="ProtNLM"/>
    </source>
</evidence>
<comment type="cofactor">
    <cofactor evidence="1 6 7">
        <name>pyridoxal 5'-phosphate</name>
        <dbReference type="ChEBI" id="CHEBI:597326"/>
    </cofactor>
</comment>
<evidence type="ECO:0000256" key="4">
    <source>
        <dbReference type="ARBA" id="ARBA00022898"/>
    </source>
</evidence>
<sequence>MATSVREISPREEDLPAARFRLAPEELPVSDRDRLVTELAREMGDRASTMLGFQVNETPKDFRGPDALLRYHANNAGDPFVPGDFTLNTKHVERAVLDHFAELWHADSYYWGYVLNMGSTEGNLHALWSARDLLESASVGSREPVLFRSANSHYSLPKVAGLLRLRTFHEVGAELYEGQCPLATGGTAGSGGWPAGVPVDGHGEVDVDSLVRLVEFFAARGHPAVVNFNYGATSNGAFDDVERACRALRPVLVEHGMYGDGDSDRGYWVHVDGAFGAAYMPYLETGFERGMTRRRGPVFDFRVPEVCSIVCSGHKYIGMPWPCGVYLTRSDFFGNSGKTITGSPDNTLGGSRNALSPVFLWYEIAGTSTRQRTLSVLSCLRTAEYAEHRLRELDGELRERGRGGLDVERAPLSLSVRFRKPDAEVMAKYVLPEFALPGEQRPDHTHLYVLPHVDERLVDALVSDLRASTLSGGSSRTT</sequence>
<evidence type="ECO:0000256" key="5">
    <source>
        <dbReference type="ARBA" id="ARBA00023239"/>
    </source>
</evidence>
<dbReference type="GO" id="GO:0004058">
    <property type="term" value="F:aromatic-L-amino-acid decarboxylase activity"/>
    <property type="evidence" value="ECO:0007669"/>
    <property type="project" value="UniProtKB-ARBA"/>
</dbReference>
<name>A0A223RU54_9ACTN</name>
<evidence type="ECO:0000256" key="1">
    <source>
        <dbReference type="ARBA" id="ARBA00001933"/>
    </source>
</evidence>
<keyword evidence="4 6" id="KW-0663">Pyridoxal phosphate</keyword>
<dbReference type="KEGG" id="aey:CDG81_15220"/>
<dbReference type="AlphaFoldDB" id="A0A223RU54"/>
<dbReference type="InterPro" id="IPR015424">
    <property type="entry name" value="PyrdxlP-dep_Trfase"/>
</dbReference>
<dbReference type="Proteomes" id="UP000215043">
    <property type="component" value="Chromosome"/>
</dbReference>
<dbReference type="OrthoDB" id="3335676at2"/>
<proteinExistence type="inferred from homology"/>
<organism evidence="8 9">
    <name type="scientific">Actinopolyspora erythraea</name>
    <dbReference type="NCBI Taxonomy" id="414996"/>
    <lineage>
        <taxon>Bacteria</taxon>
        <taxon>Bacillati</taxon>
        <taxon>Actinomycetota</taxon>
        <taxon>Actinomycetes</taxon>
        <taxon>Actinopolysporales</taxon>
        <taxon>Actinopolysporaceae</taxon>
        <taxon>Actinopolyspora</taxon>
    </lineage>
</organism>
<evidence type="ECO:0000256" key="6">
    <source>
        <dbReference type="PIRSR" id="PIRSR602129-50"/>
    </source>
</evidence>
<dbReference type="InterPro" id="IPR002129">
    <property type="entry name" value="PyrdxlP-dep_de-COase"/>
</dbReference>
<reference evidence="8 9" key="1">
    <citation type="submission" date="2017-08" db="EMBL/GenBank/DDBJ databases">
        <title>The complete genome sequence of moderately halophilic actinomycete Actinopolyspora erythraea YIM 90600, the producer of novel erythromycin, novel actinopolysporins A-C and tubercidin.</title>
        <authorList>
            <person name="Yin M."/>
            <person name="Tang S."/>
        </authorList>
    </citation>
    <scope>NUCLEOTIDE SEQUENCE [LARGE SCALE GENOMIC DNA]</scope>
    <source>
        <strain evidence="8 9">YIM 90600</strain>
    </source>
</reference>
<accession>A0A223RU54</accession>
<dbReference type="GO" id="GO:0030170">
    <property type="term" value="F:pyridoxal phosphate binding"/>
    <property type="evidence" value="ECO:0007669"/>
    <property type="project" value="InterPro"/>
</dbReference>
<dbReference type="PANTHER" id="PTHR46101">
    <property type="match status" value="1"/>
</dbReference>
<evidence type="ECO:0000313" key="8">
    <source>
        <dbReference type="EMBL" id="ASU79413.1"/>
    </source>
</evidence>
<protein>
    <recommendedName>
        <fullName evidence="10">Histidine decarboxylase</fullName>
    </recommendedName>
</protein>
<keyword evidence="3" id="KW-0210">Decarboxylase</keyword>